<dbReference type="InterPro" id="IPR036412">
    <property type="entry name" value="HAD-like_sf"/>
</dbReference>
<dbReference type="EMBL" id="JBHLTG010000026">
    <property type="protein sequence ID" value="MFC0682894.1"/>
    <property type="molecule type" value="Genomic_DNA"/>
</dbReference>
<dbReference type="Gene3D" id="3.40.50.1000">
    <property type="entry name" value="HAD superfamily/HAD-like"/>
    <property type="match status" value="1"/>
</dbReference>
<reference evidence="2 3" key="1">
    <citation type="submission" date="2024-09" db="EMBL/GenBank/DDBJ databases">
        <authorList>
            <person name="Sun Q."/>
            <person name="Mori K."/>
        </authorList>
    </citation>
    <scope>NUCLEOTIDE SEQUENCE [LARGE SCALE GENOMIC DNA]</scope>
    <source>
        <strain evidence="2 3">KCTC 23076</strain>
    </source>
</reference>
<sequence length="222" mass="24413">MSETSPIVVFDFDLTLTKWDTAERFFRWLLKRDPWRLALVAVALPVLAATILFTRRRTWLVRFAVWVATLGRGPAALPGLIEQHVQSFPDGPGSVFVPAAVERLNAHLAQGHRVVIATGCLEPLAQALLRHGGLSHVPLAASTVRPFLGGLVRDQHCFGPNKVPILKARGFAPPWAVAYTDHHADLPVLKLSAECYLVSPKPECLALIKQALATEATILTWR</sequence>
<dbReference type="GO" id="GO:0016787">
    <property type="term" value="F:hydrolase activity"/>
    <property type="evidence" value="ECO:0007669"/>
    <property type="project" value="UniProtKB-KW"/>
</dbReference>
<gene>
    <name evidence="2" type="ORF">ACFFGH_34130</name>
</gene>
<evidence type="ECO:0000313" key="3">
    <source>
        <dbReference type="Proteomes" id="UP001589896"/>
    </source>
</evidence>
<protein>
    <submittedName>
        <fullName evidence="2">HAD family hydrolase</fullName>
        <ecNumber evidence="2">3.1.3.-</ecNumber>
    </submittedName>
</protein>
<dbReference type="Pfam" id="PF12710">
    <property type="entry name" value="HAD"/>
    <property type="match status" value="1"/>
</dbReference>
<name>A0ABV6S0Y5_9GAMM</name>
<feature type="transmembrane region" description="Helical" evidence="1">
    <location>
        <begin position="35"/>
        <end position="53"/>
    </location>
</feature>
<dbReference type="EC" id="3.1.3.-" evidence="2"/>
<keyword evidence="1" id="KW-1133">Transmembrane helix</keyword>
<keyword evidence="2" id="KW-0378">Hydrolase</keyword>
<dbReference type="Proteomes" id="UP001589896">
    <property type="component" value="Unassembled WGS sequence"/>
</dbReference>
<organism evidence="2 3">
    <name type="scientific">Lysobacter korlensis</name>
    <dbReference type="NCBI Taxonomy" id="553636"/>
    <lineage>
        <taxon>Bacteria</taxon>
        <taxon>Pseudomonadati</taxon>
        <taxon>Pseudomonadota</taxon>
        <taxon>Gammaproteobacteria</taxon>
        <taxon>Lysobacterales</taxon>
        <taxon>Lysobacteraceae</taxon>
        <taxon>Lysobacter</taxon>
    </lineage>
</organism>
<evidence type="ECO:0000313" key="2">
    <source>
        <dbReference type="EMBL" id="MFC0682894.1"/>
    </source>
</evidence>
<keyword evidence="1" id="KW-0812">Transmembrane</keyword>
<accession>A0ABV6S0Y5</accession>
<proteinExistence type="predicted"/>
<dbReference type="SUPFAM" id="SSF56784">
    <property type="entry name" value="HAD-like"/>
    <property type="match status" value="1"/>
</dbReference>
<dbReference type="InterPro" id="IPR023214">
    <property type="entry name" value="HAD_sf"/>
</dbReference>
<dbReference type="RefSeq" id="WP_386677358.1">
    <property type="nucleotide sequence ID" value="NZ_JBHLTG010000026.1"/>
</dbReference>
<comment type="caution">
    <text evidence="2">The sequence shown here is derived from an EMBL/GenBank/DDBJ whole genome shotgun (WGS) entry which is preliminary data.</text>
</comment>
<dbReference type="Gene3D" id="1.20.1440.100">
    <property type="entry name" value="SG protein - dephosphorylation function"/>
    <property type="match status" value="1"/>
</dbReference>
<evidence type="ECO:0000256" key="1">
    <source>
        <dbReference type="SAM" id="Phobius"/>
    </source>
</evidence>
<keyword evidence="3" id="KW-1185">Reference proteome</keyword>
<keyword evidence="1" id="KW-0472">Membrane</keyword>